<dbReference type="AlphaFoldDB" id="A0A059F7E6"/>
<keyword evidence="4 6" id="KW-0694">RNA-binding</keyword>
<organism evidence="8 9">
    <name type="scientific">Hyphomonas hirschiana VP5</name>
    <dbReference type="NCBI Taxonomy" id="1280951"/>
    <lineage>
        <taxon>Bacteria</taxon>
        <taxon>Pseudomonadati</taxon>
        <taxon>Pseudomonadota</taxon>
        <taxon>Alphaproteobacteria</taxon>
        <taxon>Hyphomonadales</taxon>
        <taxon>Hyphomonadaceae</taxon>
        <taxon>Hyphomonas</taxon>
    </lineage>
</organism>
<dbReference type="RefSeq" id="WP_011647811.1">
    <property type="nucleotide sequence ID" value="NZ_ARYI01000024.1"/>
</dbReference>
<dbReference type="GO" id="GO:0019843">
    <property type="term" value="F:rRNA binding"/>
    <property type="evidence" value="ECO:0007669"/>
    <property type="project" value="UniProtKB-UniRule"/>
</dbReference>
<dbReference type="GO" id="GO:0002181">
    <property type="term" value="P:cytoplasmic translation"/>
    <property type="evidence" value="ECO:0007669"/>
    <property type="project" value="TreeGrafter"/>
</dbReference>
<dbReference type="PANTHER" id="PTHR11655:SF14">
    <property type="entry name" value="LARGE RIBOSOMAL SUBUNIT PROTEIN UL6M"/>
    <property type="match status" value="1"/>
</dbReference>
<feature type="domain" description="Large ribosomal subunit protein uL6 alpha-beta" evidence="7">
    <location>
        <begin position="11"/>
        <end position="54"/>
    </location>
</feature>
<keyword evidence="9" id="KW-1185">Reference proteome</keyword>
<reference evidence="8 9" key="1">
    <citation type="submission" date="2013-04" db="EMBL/GenBank/DDBJ databases">
        <title>Hyphomonas hirschiana VP5 Genome Sequencing.</title>
        <authorList>
            <person name="Lai Q."/>
            <person name="Shao Z."/>
        </authorList>
    </citation>
    <scope>NUCLEOTIDE SEQUENCE [LARGE SCALE GENOMIC DNA]</scope>
    <source>
        <strain evidence="8 9">VP5</strain>
    </source>
</reference>
<evidence type="ECO:0000256" key="6">
    <source>
        <dbReference type="RuleBase" id="RU003870"/>
    </source>
</evidence>
<dbReference type="SUPFAM" id="SSF56053">
    <property type="entry name" value="Ribosomal protein L6"/>
    <property type="match status" value="2"/>
</dbReference>
<name>A0A059F7E6_9PROT</name>
<proteinExistence type="inferred from homology"/>
<gene>
    <name evidence="4" type="primary">rplF</name>
    <name evidence="8" type="ORF">HHI_17303</name>
</gene>
<dbReference type="Proteomes" id="UP000025061">
    <property type="component" value="Unassembled WGS sequence"/>
</dbReference>
<dbReference type="InterPro" id="IPR036789">
    <property type="entry name" value="Ribosomal_uL6-like_a/b-dom_sf"/>
</dbReference>
<dbReference type="PATRIC" id="fig|1280951.3.peg.3484"/>
<comment type="subunit">
    <text evidence="4">Part of the 50S ribosomal subunit.</text>
</comment>
<dbReference type="EMBL" id="ARYI01000024">
    <property type="protein sequence ID" value="KCZ86503.1"/>
    <property type="molecule type" value="Genomic_DNA"/>
</dbReference>
<evidence type="ECO:0000259" key="7">
    <source>
        <dbReference type="Pfam" id="PF00347"/>
    </source>
</evidence>
<dbReference type="SMR" id="A0A059F7E6"/>
<keyword evidence="3 4" id="KW-0687">Ribonucleoprotein</keyword>
<evidence type="ECO:0000256" key="2">
    <source>
        <dbReference type="ARBA" id="ARBA00022980"/>
    </source>
</evidence>
<keyword evidence="2 4" id="KW-0689">Ribosomal protein</keyword>
<accession>A0A059F7E6</accession>
<dbReference type="NCBIfam" id="TIGR03654">
    <property type="entry name" value="L6_bact"/>
    <property type="match status" value="1"/>
</dbReference>
<feature type="domain" description="Large ribosomal subunit protein uL6 alpha-beta" evidence="7">
    <location>
        <begin position="116"/>
        <end position="189"/>
    </location>
</feature>
<dbReference type="InterPro" id="IPR000702">
    <property type="entry name" value="Ribosomal_uL6-like"/>
</dbReference>
<evidence type="ECO:0000256" key="5">
    <source>
        <dbReference type="RuleBase" id="RU003869"/>
    </source>
</evidence>
<evidence type="ECO:0000313" key="9">
    <source>
        <dbReference type="Proteomes" id="UP000025061"/>
    </source>
</evidence>
<dbReference type="PROSITE" id="PS00525">
    <property type="entry name" value="RIBOSOMAL_L6_1"/>
    <property type="match status" value="1"/>
</dbReference>
<dbReference type="PIRSF" id="PIRSF002162">
    <property type="entry name" value="Ribosomal_L6"/>
    <property type="match status" value="1"/>
</dbReference>
<evidence type="ECO:0000256" key="4">
    <source>
        <dbReference type="HAMAP-Rule" id="MF_01365"/>
    </source>
</evidence>
<dbReference type="InterPro" id="IPR020040">
    <property type="entry name" value="Ribosomal_uL6_a/b-dom"/>
</dbReference>
<evidence type="ECO:0000256" key="3">
    <source>
        <dbReference type="ARBA" id="ARBA00023274"/>
    </source>
</evidence>
<dbReference type="PANTHER" id="PTHR11655">
    <property type="entry name" value="60S/50S RIBOSOMAL PROTEIN L6/L9"/>
    <property type="match status" value="1"/>
</dbReference>
<sequence>MSRIGKLAIPVPAGATVTVAGQTIKVKGPKGELELVLPEVITPKFDNNELSVNPRADLIQAANDVIEAETAKGKRPPTFAQSLSQDARTQWGTARARAANMVEGVTKGYSKTLELVGVGYRAQMQGVDLKLALGYSHDVIYKAPQGIKIEAPKPTEIIISGADKQAVGQVAAEIKKFRPPEPYKGKGIRLQGEYVRRKEGKKK</sequence>
<evidence type="ECO:0000256" key="1">
    <source>
        <dbReference type="ARBA" id="ARBA00009356"/>
    </source>
</evidence>
<keyword evidence="4 6" id="KW-0699">rRNA-binding</keyword>
<dbReference type="GO" id="GO:0022625">
    <property type="term" value="C:cytosolic large ribosomal subunit"/>
    <property type="evidence" value="ECO:0007669"/>
    <property type="project" value="UniProtKB-UniRule"/>
</dbReference>
<dbReference type="FunFam" id="3.90.930.12:FF:000001">
    <property type="entry name" value="50S ribosomal protein L6"/>
    <property type="match status" value="1"/>
</dbReference>
<protein>
    <recommendedName>
        <fullName evidence="4">Large ribosomal subunit protein uL6</fullName>
    </recommendedName>
</protein>
<dbReference type="HAMAP" id="MF_01365_B">
    <property type="entry name" value="Ribosomal_uL6_B"/>
    <property type="match status" value="1"/>
</dbReference>
<dbReference type="InterPro" id="IPR019906">
    <property type="entry name" value="Ribosomal_uL6_bac-type"/>
</dbReference>
<dbReference type="GO" id="GO:0003735">
    <property type="term" value="F:structural constituent of ribosome"/>
    <property type="evidence" value="ECO:0007669"/>
    <property type="project" value="UniProtKB-UniRule"/>
</dbReference>
<dbReference type="Pfam" id="PF00347">
    <property type="entry name" value="Ribosomal_L6"/>
    <property type="match status" value="2"/>
</dbReference>
<dbReference type="Gene3D" id="3.90.930.12">
    <property type="entry name" value="Ribosomal protein L6, alpha-beta domain"/>
    <property type="match status" value="2"/>
</dbReference>
<evidence type="ECO:0000313" key="8">
    <source>
        <dbReference type="EMBL" id="KCZ86503.1"/>
    </source>
</evidence>
<dbReference type="PRINTS" id="PR00059">
    <property type="entry name" value="RIBOSOMALL6"/>
</dbReference>
<comment type="similarity">
    <text evidence="1 4 5">Belongs to the universal ribosomal protein uL6 family.</text>
</comment>
<comment type="caution">
    <text evidence="8">The sequence shown here is derived from an EMBL/GenBank/DDBJ whole genome shotgun (WGS) entry which is preliminary data.</text>
</comment>
<comment type="function">
    <text evidence="4 6">This protein binds to the 23S rRNA, and is important in its secondary structure. It is located near the subunit interface in the base of the L7/L12 stalk, and near the tRNA binding site of the peptidyltransferase center.</text>
</comment>
<dbReference type="OrthoDB" id="9805007at2"/>
<dbReference type="InterPro" id="IPR002358">
    <property type="entry name" value="Ribosomal_uL6_CS"/>
</dbReference>